<gene>
    <name evidence="4 6" type="primary">sbcD</name>
    <name evidence="6" type="ORF">IM532_12340</name>
</gene>
<keyword evidence="1 4" id="KW-0540">Nuclease</keyword>
<dbReference type="AlphaFoldDB" id="A0A8J7FYX4"/>
<evidence type="ECO:0000256" key="3">
    <source>
        <dbReference type="ARBA" id="ARBA00022839"/>
    </source>
</evidence>
<evidence type="ECO:0000259" key="5">
    <source>
        <dbReference type="Pfam" id="PF00149"/>
    </source>
</evidence>
<dbReference type="NCBIfam" id="TIGR00619">
    <property type="entry name" value="sbcd"/>
    <property type="match status" value="1"/>
</dbReference>
<dbReference type="PANTHER" id="PTHR30337">
    <property type="entry name" value="COMPONENT OF ATP-DEPENDENT DSDNA EXONUCLEASE"/>
    <property type="match status" value="1"/>
</dbReference>
<keyword evidence="3 4" id="KW-0269">Exonuclease</keyword>
<dbReference type="RefSeq" id="WP_194183780.1">
    <property type="nucleotide sequence ID" value="NZ_JADGIK010000010.1"/>
</dbReference>
<dbReference type="Proteomes" id="UP000608754">
    <property type="component" value="Unassembled WGS sequence"/>
</dbReference>
<sequence length="401" mass="45582">MKILHTADWHLGKRLDSFSRLPEQIEVMKEIVQIANEQDVDVVLIAGDLFDTFNPSVEAVELFYKTLKQLSNNGQRPVIAIGGNHDSPDRIDAPFPLARECGIILIGHPNAIVTPFELEGFKIKNSDEGFLEINLKSTPFPIRIIHTAYANEIRLKQFFGEEKEGELNRVLKEKWTSLADAYCDTNGVNILISHLYMNKRDAELLDEPEGEKPIKIGNADMVYSDCIPSQIQYTALGHLHAYNNIGTDQQPVVYSSSPLCYSFSEAGQTKYVSIIHAEPNQTIKWEKVALVSGRPLLRKTFDEVNNAVDWLRENPNSLVELTLESDSFLKAEDRKLIYQSHDGIIHLIPKVKNQANDEVVYKEINLNQDIKDLFKDYFKTKNANQEPNDEIIDLFNEILNA</sequence>
<evidence type="ECO:0000313" key="7">
    <source>
        <dbReference type="Proteomes" id="UP000608754"/>
    </source>
</evidence>
<dbReference type="InterPro" id="IPR004593">
    <property type="entry name" value="SbcD"/>
</dbReference>
<dbReference type="PANTHER" id="PTHR30337:SF0">
    <property type="entry name" value="NUCLEASE SBCCD SUBUNIT D"/>
    <property type="match status" value="1"/>
</dbReference>
<keyword evidence="4" id="KW-0233">DNA recombination</keyword>
<comment type="subunit">
    <text evidence="4">Heterodimer of SbcC and SbcD.</text>
</comment>
<comment type="caution">
    <text evidence="6">The sequence shown here is derived from an EMBL/GenBank/DDBJ whole genome shotgun (WGS) entry which is preliminary data.</text>
</comment>
<accession>A0A8J7FYX4</accession>
<dbReference type="GO" id="GO:0006260">
    <property type="term" value="P:DNA replication"/>
    <property type="evidence" value="ECO:0007669"/>
    <property type="project" value="UniProtKB-KW"/>
</dbReference>
<feature type="domain" description="Calcineurin-like phosphoesterase" evidence="5">
    <location>
        <begin position="1"/>
        <end position="200"/>
    </location>
</feature>
<dbReference type="GO" id="GO:0006310">
    <property type="term" value="P:DNA recombination"/>
    <property type="evidence" value="ECO:0007669"/>
    <property type="project" value="UniProtKB-KW"/>
</dbReference>
<dbReference type="InterPro" id="IPR004843">
    <property type="entry name" value="Calcineurin-like_PHP"/>
</dbReference>
<dbReference type="InterPro" id="IPR029052">
    <property type="entry name" value="Metallo-depent_PP-like"/>
</dbReference>
<name>A0A8J7FYX4_9FLAO</name>
<comment type="similarity">
    <text evidence="4">Belongs to the SbcD family.</text>
</comment>
<protein>
    <recommendedName>
        <fullName evidence="4">Nuclease SbcCD subunit D</fullName>
    </recommendedName>
</protein>
<keyword evidence="4" id="KW-0255">Endonuclease</keyword>
<dbReference type="CDD" id="cd00840">
    <property type="entry name" value="MPP_Mre11_N"/>
    <property type="match status" value="1"/>
</dbReference>
<evidence type="ECO:0000313" key="6">
    <source>
        <dbReference type="EMBL" id="MBF0598218.1"/>
    </source>
</evidence>
<proteinExistence type="inferred from homology"/>
<dbReference type="InterPro" id="IPR041796">
    <property type="entry name" value="Mre11_N"/>
</dbReference>
<evidence type="ECO:0000256" key="4">
    <source>
        <dbReference type="RuleBase" id="RU363069"/>
    </source>
</evidence>
<dbReference type="EMBL" id="JADGIK010000010">
    <property type="protein sequence ID" value="MBF0598218.1"/>
    <property type="molecule type" value="Genomic_DNA"/>
</dbReference>
<dbReference type="SUPFAM" id="SSF56300">
    <property type="entry name" value="Metallo-dependent phosphatases"/>
    <property type="match status" value="1"/>
</dbReference>
<comment type="function">
    <text evidence="4">SbcCD cleaves DNA hairpin structures. These structures can inhibit DNA replication and are intermediates in certain DNA recombination reactions. The complex acts as a 3'-&gt;5' double strand exonuclease that can open hairpins. It also has a 5' single-strand endonuclease activity.</text>
</comment>
<evidence type="ECO:0000256" key="2">
    <source>
        <dbReference type="ARBA" id="ARBA00022801"/>
    </source>
</evidence>
<dbReference type="InterPro" id="IPR050535">
    <property type="entry name" value="DNA_Repair-Maintenance_Comp"/>
</dbReference>
<organism evidence="6 7">
    <name type="scientific">Faecalibacter rhinopitheci</name>
    <dbReference type="NCBI Taxonomy" id="2779678"/>
    <lineage>
        <taxon>Bacteria</taxon>
        <taxon>Pseudomonadati</taxon>
        <taxon>Bacteroidota</taxon>
        <taxon>Flavobacteriia</taxon>
        <taxon>Flavobacteriales</taxon>
        <taxon>Weeksellaceae</taxon>
        <taxon>Faecalibacter</taxon>
    </lineage>
</organism>
<dbReference type="Pfam" id="PF00149">
    <property type="entry name" value="Metallophos"/>
    <property type="match status" value="1"/>
</dbReference>
<evidence type="ECO:0000256" key="1">
    <source>
        <dbReference type="ARBA" id="ARBA00022722"/>
    </source>
</evidence>
<dbReference type="Gene3D" id="3.60.21.10">
    <property type="match status" value="1"/>
</dbReference>
<reference evidence="6" key="1">
    <citation type="submission" date="2020-10" db="EMBL/GenBank/DDBJ databases">
        <authorList>
            <person name="Lu T."/>
            <person name="Wang Q."/>
            <person name="Han X."/>
        </authorList>
    </citation>
    <scope>NUCLEOTIDE SEQUENCE</scope>
    <source>
        <strain evidence="6">WQ 117</strain>
    </source>
</reference>
<keyword evidence="2 4" id="KW-0378">Hydrolase</keyword>
<keyword evidence="7" id="KW-1185">Reference proteome</keyword>
<dbReference type="GO" id="GO:0008408">
    <property type="term" value="F:3'-5' exonuclease activity"/>
    <property type="evidence" value="ECO:0007669"/>
    <property type="project" value="InterPro"/>
</dbReference>
<keyword evidence="4" id="KW-0235">DNA replication</keyword>
<dbReference type="GO" id="GO:0004519">
    <property type="term" value="F:endonuclease activity"/>
    <property type="evidence" value="ECO:0007669"/>
    <property type="project" value="UniProtKB-KW"/>
</dbReference>